<dbReference type="Gene3D" id="1.10.565.10">
    <property type="entry name" value="Retinoid X Receptor"/>
    <property type="match status" value="1"/>
</dbReference>
<dbReference type="SMART" id="SM00430">
    <property type="entry name" value="HOLI"/>
    <property type="match status" value="1"/>
</dbReference>
<dbReference type="PROSITE" id="PS00031">
    <property type="entry name" value="NUCLEAR_REC_DBD_1"/>
    <property type="match status" value="1"/>
</dbReference>
<evidence type="ECO:0000256" key="11">
    <source>
        <dbReference type="ARBA" id="ARBA00078913"/>
    </source>
</evidence>
<dbReference type="PANTHER" id="PTHR24083">
    <property type="entry name" value="NUCLEAR HORMONE RECEPTOR"/>
    <property type="match status" value="1"/>
</dbReference>
<dbReference type="Pfam" id="PF00105">
    <property type="entry name" value="zf-C4"/>
    <property type="match status" value="1"/>
</dbReference>
<keyword evidence="3 12" id="KW-0479">Metal-binding</keyword>
<keyword evidence="8 12" id="KW-0804">Transcription</keyword>
<organism evidence="16 17">
    <name type="scientific">Glossina palpalis gambiensis</name>
    <dbReference type="NCBI Taxonomy" id="67801"/>
    <lineage>
        <taxon>Eukaryota</taxon>
        <taxon>Metazoa</taxon>
        <taxon>Ecdysozoa</taxon>
        <taxon>Arthropoda</taxon>
        <taxon>Hexapoda</taxon>
        <taxon>Insecta</taxon>
        <taxon>Pterygota</taxon>
        <taxon>Neoptera</taxon>
        <taxon>Endopterygota</taxon>
        <taxon>Diptera</taxon>
        <taxon>Brachycera</taxon>
        <taxon>Muscomorpha</taxon>
        <taxon>Hippoboscoidea</taxon>
        <taxon>Glossinidae</taxon>
        <taxon>Glossina</taxon>
    </lineage>
</organism>
<proteinExistence type="inferred from homology"/>
<feature type="domain" description="NR LBD" evidence="15">
    <location>
        <begin position="229"/>
        <end position="485"/>
    </location>
</feature>
<comment type="similarity">
    <text evidence="2">Belongs to the nuclear hormone receptor family. NR2 subfamily.</text>
</comment>
<dbReference type="GO" id="GO:0005634">
    <property type="term" value="C:nucleus"/>
    <property type="evidence" value="ECO:0007669"/>
    <property type="project" value="UniProtKB-SubCell"/>
</dbReference>
<dbReference type="InterPro" id="IPR013088">
    <property type="entry name" value="Znf_NHR/GATA"/>
</dbReference>
<feature type="domain" description="Nuclear receptor" evidence="14">
    <location>
        <begin position="122"/>
        <end position="197"/>
    </location>
</feature>
<dbReference type="GO" id="GO:0043565">
    <property type="term" value="F:sequence-specific DNA binding"/>
    <property type="evidence" value="ECO:0007669"/>
    <property type="project" value="InterPro"/>
</dbReference>
<reference evidence="16" key="2">
    <citation type="submission" date="2020-05" db="UniProtKB">
        <authorList>
            <consortium name="EnsemblMetazoa"/>
        </authorList>
    </citation>
    <scope>IDENTIFICATION</scope>
    <source>
        <strain evidence="16">IAEA</strain>
    </source>
</reference>
<dbReference type="AlphaFoldDB" id="A0A1B0AND1"/>
<dbReference type="GO" id="GO:0008270">
    <property type="term" value="F:zinc ion binding"/>
    <property type="evidence" value="ECO:0007669"/>
    <property type="project" value="UniProtKB-KW"/>
</dbReference>
<dbReference type="PROSITE" id="PS51030">
    <property type="entry name" value="NUCLEAR_REC_DBD_2"/>
    <property type="match status" value="1"/>
</dbReference>
<dbReference type="EnsemblMetazoa" id="GPPI002837-RA">
    <property type="protein sequence ID" value="GPPI002837-PA"/>
    <property type="gene ID" value="GPPI002837"/>
</dbReference>
<dbReference type="InterPro" id="IPR000536">
    <property type="entry name" value="Nucl_hrmn_rcpt_lig-bd"/>
</dbReference>
<keyword evidence="17" id="KW-1185">Reference proteome</keyword>
<evidence type="ECO:0000313" key="17">
    <source>
        <dbReference type="Proteomes" id="UP000092460"/>
    </source>
</evidence>
<evidence type="ECO:0000256" key="13">
    <source>
        <dbReference type="SAM" id="MobiDB-lite"/>
    </source>
</evidence>
<dbReference type="CDD" id="cd06956">
    <property type="entry name" value="NR_DBD_RXR"/>
    <property type="match status" value="1"/>
</dbReference>
<dbReference type="Pfam" id="PF00104">
    <property type="entry name" value="Hormone_recep"/>
    <property type="match status" value="1"/>
</dbReference>
<evidence type="ECO:0000256" key="1">
    <source>
        <dbReference type="ARBA" id="ARBA00004123"/>
    </source>
</evidence>
<evidence type="ECO:0000256" key="7">
    <source>
        <dbReference type="ARBA" id="ARBA00023125"/>
    </source>
</evidence>
<dbReference type="InterPro" id="IPR001723">
    <property type="entry name" value="Nuclear_hrmn_rcpt"/>
</dbReference>
<dbReference type="CDD" id="cd06943">
    <property type="entry name" value="NR_LBD_RXR_like"/>
    <property type="match status" value="1"/>
</dbReference>
<dbReference type="Gene3D" id="3.30.50.10">
    <property type="entry name" value="Erythroid Transcription Factor GATA-1, subunit A"/>
    <property type="match status" value="1"/>
</dbReference>
<feature type="compositionally biased region" description="Low complexity" evidence="13">
    <location>
        <begin position="102"/>
        <end position="111"/>
    </location>
</feature>
<reference evidence="17" key="1">
    <citation type="submission" date="2015-01" db="EMBL/GenBank/DDBJ databases">
        <authorList>
            <person name="Aksoy S."/>
            <person name="Warren W."/>
            <person name="Wilson R.K."/>
        </authorList>
    </citation>
    <scope>NUCLEOTIDE SEQUENCE [LARGE SCALE GENOMIC DNA]</scope>
    <source>
        <strain evidence="17">IAEA</strain>
    </source>
</reference>
<dbReference type="InterPro" id="IPR050274">
    <property type="entry name" value="Nuclear_hormone_rcpt_NR2"/>
</dbReference>
<dbReference type="PRINTS" id="PR00398">
    <property type="entry name" value="STRDHORMONER"/>
</dbReference>
<evidence type="ECO:0000256" key="12">
    <source>
        <dbReference type="RuleBase" id="RU004334"/>
    </source>
</evidence>
<dbReference type="InterPro" id="IPR001628">
    <property type="entry name" value="Znf_hrmn_rcpt"/>
</dbReference>
<evidence type="ECO:0000256" key="2">
    <source>
        <dbReference type="ARBA" id="ARBA00006421"/>
    </source>
</evidence>
<dbReference type="PROSITE" id="PS51843">
    <property type="entry name" value="NR_LBD"/>
    <property type="match status" value="1"/>
</dbReference>
<dbReference type="PRINTS" id="PR00545">
    <property type="entry name" value="RETINOIDXR"/>
</dbReference>
<evidence type="ECO:0000256" key="5">
    <source>
        <dbReference type="ARBA" id="ARBA00022833"/>
    </source>
</evidence>
<feature type="compositionally biased region" description="Polar residues" evidence="13">
    <location>
        <begin position="203"/>
        <end position="223"/>
    </location>
</feature>
<dbReference type="InterPro" id="IPR035500">
    <property type="entry name" value="NHR-like_dom_sf"/>
</dbReference>
<dbReference type="EMBL" id="JXJN01000796">
    <property type="status" value="NOT_ANNOTATED_CDS"/>
    <property type="molecule type" value="Genomic_DNA"/>
</dbReference>
<evidence type="ECO:0000256" key="10">
    <source>
        <dbReference type="ARBA" id="ARBA00023242"/>
    </source>
</evidence>
<feature type="region of interest" description="Disordered" evidence="13">
    <location>
        <begin position="94"/>
        <end position="117"/>
    </location>
</feature>
<comment type="subcellular location">
    <subcellularLocation>
        <location evidence="1 12">Nucleus</location>
    </subcellularLocation>
</comment>
<dbReference type="FunFam" id="3.30.50.10:FF:000005">
    <property type="entry name" value="Retinoic acid receptor RXR-alpha"/>
    <property type="match status" value="1"/>
</dbReference>
<keyword evidence="5 12" id="KW-0862">Zinc</keyword>
<keyword evidence="4 12" id="KW-0863">Zinc-finger</keyword>
<dbReference type="SUPFAM" id="SSF57716">
    <property type="entry name" value="Glucocorticoid receptor-like (DNA-binding domain)"/>
    <property type="match status" value="1"/>
</dbReference>
<keyword evidence="10 12" id="KW-0539">Nucleus</keyword>
<dbReference type="InterPro" id="IPR000003">
    <property type="entry name" value="Retinoid-X_rcpt/HNF4"/>
</dbReference>
<evidence type="ECO:0000256" key="9">
    <source>
        <dbReference type="ARBA" id="ARBA00023170"/>
    </source>
</evidence>
<keyword evidence="7 12" id="KW-0238">DNA-binding</keyword>
<evidence type="ECO:0000259" key="15">
    <source>
        <dbReference type="PROSITE" id="PS51843"/>
    </source>
</evidence>
<sequence length="487" mass="55055">MSSIVQILKYKYQNRKRYKLLEMDNGDQDSGFRLGPMSPQEMKPDISLLNESNTSGFSPKPGSPGSFGAIGLQAMNMVNAVAAVAANSQNQILQATSPPHPQQQQQQQQQQYPPNHPLSGSKHLCSICGDRASGKHYGVYSCEGCKGFFKRTVRKDLTYACREDRNCIIDKRQRNRCQYCRYQKCLACGMKREAVQEERQRGTRANSARGSSGTASEDFKPSSSLRDLNIERIIEAEQKAEAMSGDNVMPFLRVGPNSMVQHDYKGAVSHLCQMVNKQLYEMVEYARRTPHFTHLQREDQVLLLKAGWNELLIANVAWCSIDSLDVDYATPGVGHDGSFGRRSPIRQPQQLFLNQNFSYHRNSALKANVVSIFDRILSELSIKMKRLNIDRAELACLKAIILFNPDIRGLKCRADVEVCREKIYACLDEHCRNEHPGDDGRFAQLLLRLPALRSISLKCLDHLFFFRLIGDKTLEELVAEQLEAPSC</sequence>
<evidence type="ECO:0000256" key="3">
    <source>
        <dbReference type="ARBA" id="ARBA00022723"/>
    </source>
</evidence>
<dbReference type="PRINTS" id="PR00047">
    <property type="entry name" value="STROIDFINGER"/>
</dbReference>
<dbReference type="VEuPathDB" id="VectorBase:GPPI002837"/>
<keyword evidence="9 12" id="KW-0675">Receptor</keyword>
<dbReference type="GO" id="GO:0003707">
    <property type="term" value="F:nuclear steroid receptor activity"/>
    <property type="evidence" value="ECO:0007669"/>
    <property type="project" value="InterPro"/>
</dbReference>
<evidence type="ECO:0000256" key="4">
    <source>
        <dbReference type="ARBA" id="ARBA00022771"/>
    </source>
</evidence>
<name>A0A1B0AND1_9MUSC</name>
<dbReference type="FunFam" id="1.10.565.10:FF:000047">
    <property type="entry name" value="Ultraspiracle, isoform B"/>
    <property type="match status" value="1"/>
</dbReference>
<accession>A0A1B0AND1</accession>
<dbReference type="SUPFAM" id="SSF48508">
    <property type="entry name" value="Nuclear receptor ligand-binding domain"/>
    <property type="match status" value="1"/>
</dbReference>
<dbReference type="STRING" id="67801.A0A1B0AND1"/>
<evidence type="ECO:0000256" key="6">
    <source>
        <dbReference type="ARBA" id="ARBA00023015"/>
    </source>
</evidence>
<dbReference type="SMART" id="SM00399">
    <property type="entry name" value="ZnF_C4"/>
    <property type="match status" value="1"/>
</dbReference>
<dbReference type="Proteomes" id="UP000092460">
    <property type="component" value="Unassembled WGS sequence"/>
</dbReference>
<evidence type="ECO:0000259" key="14">
    <source>
        <dbReference type="PROSITE" id="PS51030"/>
    </source>
</evidence>
<keyword evidence="6 12" id="KW-0805">Transcription regulation</keyword>
<feature type="region of interest" description="Disordered" evidence="13">
    <location>
        <begin position="196"/>
        <end position="223"/>
    </location>
</feature>
<evidence type="ECO:0000313" key="16">
    <source>
        <dbReference type="EnsemblMetazoa" id="GPPI002837-PA"/>
    </source>
</evidence>
<evidence type="ECO:0000256" key="8">
    <source>
        <dbReference type="ARBA" id="ARBA00023163"/>
    </source>
</evidence>
<protein>
    <recommendedName>
        <fullName evidence="11">Nuclear receptor subfamily 2 group B member 4</fullName>
    </recommendedName>
</protein>